<dbReference type="FunFam" id="1.10.45.10:FF:000001">
    <property type="entry name" value="D-lactate dehydrogenase mitochondrial"/>
    <property type="match status" value="1"/>
</dbReference>
<dbReference type="PANTHER" id="PTHR43716:SF1">
    <property type="entry name" value="D-2-HYDROXYGLUTARATE DEHYDROGENASE, MITOCHONDRIAL"/>
    <property type="match status" value="1"/>
</dbReference>
<keyword evidence="3" id="KW-0285">Flavoprotein</keyword>
<dbReference type="HOGENOM" id="CLU_017779_4_1_1"/>
<gene>
    <name evidence="8" type="ORF">MELLADRAFT_49675</name>
</gene>
<accession>F4RXB7</accession>
<organism evidence="9">
    <name type="scientific">Melampsora larici-populina (strain 98AG31 / pathotype 3-4-7)</name>
    <name type="common">Poplar leaf rust fungus</name>
    <dbReference type="NCBI Taxonomy" id="747676"/>
    <lineage>
        <taxon>Eukaryota</taxon>
        <taxon>Fungi</taxon>
        <taxon>Dikarya</taxon>
        <taxon>Basidiomycota</taxon>
        <taxon>Pucciniomycotina</taxon>
        <taxon>Pucciniomycetes</taxon>
        <taxon>Pucciniales</taxon>
        <taxon>Melampsoraceae</taxon>
        <taxon>Melampsora</taxon>
    </lineage>
</organism>
<dbReference type="VEuPathDB" id="FungiDB:MELLADRAFT_49675"/>
<dbReference type="AlphaFoldDB" id="F4RXB7"/>
<dbReference type="FunFam" id="3.30.465.10:FF:000001">
    <property type="entry name" value="D-2-hydroxyglutarate dehydrogenase, mitochondrial"/>
    <property type="match status" value="1"/>
</dbReference>
<dbReference type="EMBL" id="GL883127">
    <property type="protein sequence ID" value="EGG03015.1"/>
    <property type="molecule type" value="Genomic_DNA"/>
</dbReference>
<dbReference type="SUPFAM" id="SSF55103">
    <property type="entry name" value="FAD-linked oxidases, C-terminal domain"/>
    <property type="match status" value="1"/>
</dbReference>
<dbReference type="InParanoid" id="F4RXB7"/>
<dbReference type="RefSeq" id="XP_007413808.1">
    <property type="nucleotide sequence ID" value="XM_007413746.1"/>
</dbReference>
<dbReference type="FunFam" id="3.30.43.10:FF:000011">
    <property type="entry name" value="D-lactate dehydrogenase (Cytochrome)"/>
    <property type="match status" value="1"/>
</dbReference>
<evidence type="ECO:0000313" key="8">
    <source>
        <dbReference type="EMBL" id="EGG03015.1"/>
    </source>
</evidence>
<evidence type="ECO:0000256" key="4">
    <source>
        <dbReference type="ARBA" id="ARBA00022827"/>
    </source>
</evidence>
<dbReference type="Gene3D" id="3.30.43.10">
    <property type="entry name" value="Uridine Diphospho-n-acetylenolpyruvylglucosamine Reductase, domain 2"/>
    <property type="match status" value="1"/>
</dbReference>
<dbReference type="InterPro" id="IPR016171">
    <property type="entry name" value="Vanillyl_alc_oxidase_C-sub2"/>
</dbReference>
<dbReference type="GO" id="GO:0071949">
    <property type="term" value="F:FAD binding"/>
    <property type="evidence" value="ECO:0007669"/>
    <property type="project" value="InterPro"/>
</dbReference>
<dbReference type="GO" id="GO:0004458">
    <property type="term" value="F:D-lactate dehydrogenase (cytochrome) activity"/>
    <property type="evidence" value="ECO:0007669"/>
    <property type="project" value="UniProtKB-EC"/>
</dbReference>
<dbReference type="Gene3D" id="3.30.70.2190">
    <property type="match status" value="1"/>
</dbReference>
<dbReference type="InterPro" id="IPR016164">
    <property type="entry name" value="FAD-linked_Oxase-like_C"/>
</dbReference>
<evidence type="ECO:0000256" key="2">
    <source>
        <dbReference type="ARBA" id="ARBA00008000"/>
    </source>
</evidence>
<dbReference type="SUPFAM" id="SSF56176">
    <property type="entry name" value="FAD-binding/transporter-associated domain-like"/>
    <property type="match status" value="1"/>
</dbReference>
<dbReference type="eggNOG" id="KOG1232">
    <property type="taxonomic scope" value="Eukaryota"/>
</dbReference>
<dbReference type="STRING" id="747676.F4RXB7"/>
<comment type="catalytic activity">
    <reaction evidence="6">
        <text>(R)-lactate + 2 Fe(III)-[cytochrome c] = 2 Fe(II)-[cytochrome c] + pyruvate + 2 H(+)</text>
        <dbReference type="Rhea" id="RHEA:13521"/>
        <dbReference type="Rhea" id="RHEA-COMP:10350"/>
        <dbReference type="Rhea" id="RHEA-COMP:14399"/>
        <dbReference type="ChEBI" id="CHEBI:15361"/>
        <dbReference type="ChEBI" id="CHEBI:15378"/>
        <dbReference type="ChEBI" id="CHEBI:16004"/>
        <dbReference type="ChEBI" id="CHEBI:29033"/>
        <dbReference type="ChEBI" id="CHEBI:29034"/>
        <dbReference type="EC" id="1.1.2.4"/>
    </reaction>
</comment>
<dbReference type="OrthoDB" id="5332616at2759"/>
<dbReference type="Gene3D" id="1.10.45.10">
    <property type="entry name" value="Vanillyl-alcohol Oxidase, Chain A, domain 4"/>
    <property type="match status" value="1"/>
</dbReference>
<evidence type="ECO:0000313" key="9">
    <source>
        <dbReference type="Proteomes" id="UP000001072"/>
    </source>
</evidence>
<keyword evidence="9" id="KW-1185">Reference proteome</keyword>
<evidence type="ECO:0000256" key="5">
    <source>
        <dbReference type="ARBA" id="ARBA00023002"/>
    </source>
</evidence>
<evidence type="ECO:0000256" key="3">
    <source>
        <dbReference type="ARBA" id="ARBA00022630"/>
    </source>
</evidence>
<dbReference type="InterPro" id="IPR016167">
    <property type="entry name" value="FAD-bd_PCMH_sub1"/>
</dbReference>
<name>F4RXB7_MELLP</name>
<proteinExistence type="inferred from homology"/>
<dbReference type="GO" id="GO:0005739">
    <property type="term" value="C:mitochondrion"/>
    <property type="evidence" value="ECO:0007669"/>
    <property type="project" value="TreeGrafter"/>
</dbReference>
<comment type="cofactor">
    <cofactor evidence="1">
        <name>FAD</name>
        <dbReference type="ChEBI" id="CHEBI:57692"/>
    </cofactor>
</comment>
<dbReference type="FunFam" id="3.30.70.2190:FF:000001">
    <property type="entry name" value="D-2-hydroxyglutarate dehydrogenase mitochondrial"/>
    <property type="match status" value="1"/>
</dbReference>
<dbReference type="Pfam" id="PF01565">
    <property type="entry name" value="FAD_binding_4"/>
    <property type="match status" value="1"/>
</dbReference>
<dbReference type="InterPro" id="IPR006094">
    <property type="entry name" value="Oxid_FAD_bind_N"/>
</dbReference>
<dbReference type="FunFam" id="3.30.70.2740:FF:000002">
    <property type="entry name" value="D-2-hydroxyglutarate dehydrogenase mitochondrial"/>
    <property type="match status" value="1"/>
</dbReference>
<dbReference type="Pfam" id="PF02913">
    <property type="entry name" value="FAD-oxidase_C"/>
    <property type="match status" value="1"/>
</dbReference>
<reference evidence="9" key="1">
    <citation type="journal article" date="2011" name="Proc. Natl. Acad. Sci. U.S.A.">
        <title>Obligate biotrophy features unraveled by the genomic analysis of rust fungi.</title>
        <authorList>
            <person name="Duplessis S."/>
            <person name="Cuomo C.A."/>
            <person name="Lin Y.-C."/>
            <person name="Aerts A."/>
            <person name="Tisserant E."/>
            <person name="Veneault-Fourrey C."/>
            <person name="Joly D.L."/>
            <person name="Hacquard S."/>
            <person name="Amselem J."/>
            <person name="Cantarel B.L."/>
            <person name="Chiu R."/>
            <person name="Coutinho P.M."/>
            <person name="Feau N."/>
            <person name="Field M."/>
            <person name="Frey P."/>
            <person name="Gelhaye E."/>
            <person name="Goldberg J."/>
            <person name="Grabherr M.G."/>
            <person name="Kodira C.D."/>
            <person name="Kohler A."/>
            <person name="Kuees U."/>
            <person name="Lindquist E.A."/>
            <person name="Lucas S.M."/>
            <person name="Mago R."/>
            <person name="Mauceli E."/>
            <person name="Morin E."/>
            <person name="Murat C."/>
            <person name="Pangilinan J.L."/>
            <person name="Park R."/>
            <person name="Pearson M."/>
            <person name="Quesneville H."/>
            <person name="Rouhier N."/>
            <person name="Sakthikumar S."/>
            <person name="Salamov A.A."/>
            <person name="Schmutz J."/>
            <person name="Selles B."/>
            <person name="Shapiro H."/>
            <person name="Tanguay P."/>
            <person name="Tuskan G.A."/>
            <person name="Henrissat B."/>
            <person name="Van de Peer Y."/>
            <person name="Rouze P."/>
            <person name="Ellis J.G."/>
            <person name="Dodds P.N."/>
            <person name="Schein J.E."/>
            <person name="Zhong S."/>
            <person name="Hamelin R.C."/>
            <person name="Grigoriev I.V."/>
            <person name="Szabo L.J."/>
            <person name="Martin F."/>
        </authorList>
    </citation>
    <scope>NUCLEOTIDE SEQUENCE [LARGE SCALE GENOMIC DNA]</scope>
    <source>
        <strain evidence="9">98AG31 / pathotype 3-4-7</strain>
    </source>
</reference>
<dbReference type="Proteomes" id="UP000001072">
    <property type="component" value="Unassembled WGS sequence"/>
</dbReference>
<dbReference type="InterPro" id="IPR036318">
    <property type="entry name" value="FAD-bd_PCMH-like_sf"/>
</dbReference>
<evidence type="ECO:0000256" key="6">
    <source>
        <dbReference type="ARBA" id="ARBA00051436"/>
    </source>
</evidence>
<protein>
    <recommendedName>
        <fullName evidence="7">FAD-binding PCMH-type domain-containing protein</fullName>
    </recommendedName>
</protein>
<evidence type="ECO:0000259" key="7">
    <source>
        <dbReference type="PROSITE" id="PS51387"/>
    </source>
</evidence>
<evidence type="ECO:0000256" key="1">
    <source>
        <dbReference type="ARBA" id="ARBA00001974"/>
    </source>
</evidence>
<dbReference type="KEGG" id="mlr:MELLADRAFT_49675"/>
<dbReference type="GeneID" id="18928630"/>
<dbReference type="InterPro" id="IPR051264">
    <property type="entry name" value="FAD-oxidored/transferase_4"/>
</dbReference>
<dbReference type="PROSITE" id="PS51387">
    <property type="entry name" value="FAD_PCMH"/>
    <property type="match status" value="1"/>
</dbReference>
<dbReference type="InterPro" id="IPR016166">
    <property type="entry name" value="FAD-bd_PCMH"/>
</dbReference>
<dbReference type="Gene3D" id="3.30.465.10">
    <property type="match status" value="1"/>
</dbReference>
<keyword evidence="5" id="KW-0560">Oxidoreductase</keyword>
<dbReference type="InterPro" id="IPR016169">
    <property type="entry name" value="FAD-bd_PCMH_sub2"/>
</dbReference>
<keyword evidence="4" id="KW-0274">FAD</keyword>
<comment type="similarity">
    <text evidence="2">Belongs to the FAD-binding oxidoreductase/transferase type 4 family.</text>
</comment>
<dbReference type="PANTHER" id="PTHR43716">
    <property type="entry name" value="D-2-HYDROXYGLUTARATE DEHYDROGENASE, MITOCHONDRIAL"/>
    <property type="match status" value="1"/>
</dbReference>
<dbReference type="InterPro" id="IPR004113">
    <property type="entry name" value="FAD-bd_oxidored_4_C"/>
</dbReference>
<dbReference type="FunCoup" id="F4RXB7">
    <property type="interactions" value="260"/>
</dbReference>
<sequence>MKNIQINNNLRSKLYQLSNSSHSIRTTIFKSNQSTHHPIKLISSSTNPRPCLLPQSNHLNLHFKSIVNTRYFTCGSKPLAKSYEPKRGPYKSITLDDINQFRKILNRPGSVLSSLENDPDRIHQSDLDVFNHDWMGKYKGQSKVVLKPKSTEEVSKIVGYCVKERLAICPQGGNTGLVGGSVPVFDEVILSLNGLSNIRSFDSTSGILTADAGCILQSLDEFVKEKGYIVPLDLGAKGSCQIGGNVATNAGGLRLLRYGSLHGSVLGLEVVLPDENGTVLSSGMKTGLRKDNTGYDLKQLFIGSEGTLGIITGVCILTPKRSSSMKVALLSVSDYQTIQKVYNKTRESLGEILSAFEFFDQDCFELVMDHTKQKDPFEGGEVDGKKNGFYVLIETSGSNEDHDDQKLNELLESLIEDEIIKNGVLAQDQTQFQSIWSLREQIPESIGKFGKTYKYDVSLPIGKMYELVLKTRKRFDENGLMGNGMGDEAIVKAVVGYGHLGDGNLHLNIVTKEWNPQVERLIEPWIYEWISNENGSISAEHGLGLMKSPYIKYSKDSVHLDLMKSLKNLLDPVGILNPNKYFV</sequence>
<feature type="domain" description="FAD-binding PCMH-type" evidence="7">
    <location>
        <begin position="138"/>
        <end position="321"/>
    </location>
</feature>
<dbReference type="Gene3D" id="3.30.70.2740">
    <property type="match status" value="1"/>
</dbReference>